<feature type="transmembrane region" description="Helical" evidence="5">
    <location>
        <begin position="237"/>
        <end position="257"/>
    </location>
</feature>
<feature type="transmembrane region" description="Helical" evidence="5">
    <location>
        <begin position="367"/>
        <end position="390"/>
    </location>
</feature>
<dbReference type="Gene3D" id="3.30.750.24">
    <property type="entry name" value="STAS domain"/>
    <property type="match status" value="1"/>
</dbReference>
<dbReference type="InterPro" id="IPR018045">
    <property type="entry name" value="S04_transporter_CS"/>
</dbReference>
<feature type="transmembrane region" description="Helical" evidence="5">
    <location>
        <begin position="463"/>
        <end position="482"/>
    </location>
</feature>
<comment type="caution">
    <text evidence="7">The sequence shown here is derived from an EMBL/GenBank/DDBJ whole genome shotgun (WGS) entry which is preliminary data.</text>
</comment>
<feature type="domain" description="STAS" evidence="6">
    <location>
        <begin position="713"/>
        <end position="874"/>
    </location>
</feature>
<keyword evidence="4 5" id="KW-0472">Membrane</keyword>
<dbReference type="NCBIfam" id="TIGR00815">
    <property type="entry name" value="sulP"/>
    <property type="match status" value="1"/>
</dbReference>
<dbReference type="EMBL" id="PUHR01000059">
    <property type="protein sequence ID" value="KAG0668727.1"/>
    <property type="molecule type" value="Genomic_DNA"/>
</dbReference>
<name>A0A9P7BAE7_MAUEX</name>
<dbReference type="GO" id="GO:0016020">
    <property type="term" value="C:membrane"/>
    <property type="evidence" value="ECO:0007669"/>
    <property type="project" value="UniProtKB-SubCell"/>
</dbReference>
<feature type="transmembrane region" description="Helical" evidence="5">
    <location>
        <begin position="264"/>
        <end position="286"/>
    </location>
</feature>
<dbReference type="Proteomes" id="UP000750334">
    <property type="component" value="Unassembled WGS sequence"/>
</dbReference>
<protein>
    <recommendedName>
        <fullName evidence="6">STAS domain-containing protein</fullName>
    </recommendedName>
</protein>
<dbReference type="AlphaFoldDB" id="A0A9P7BAE7"/>
<sequence>MANYPEDNQRQFDEIEETLELPDYGSNNSFNGDADLDDLEQEYNQYKDEEFANPSSNNNNIQNASVSNNNNKYSQKFEESKLNAKISQTSFLNDSGVESNNTNNINIPSFHEHSLSLREYYRHDLKEYFSWKSVGNYCLSIFPVVKWLPHYNYIWFIQDLIAGITIGCVLVPQSMSYAQIATLPPQYGLYSSFIGAFIYSLFATSKDVCIGPVAVMSLETAKVVARVTEKLSSDTDITAPIIATTLAFLCGIIALGGGLLRLGFLVELISINAVSGFMTGSALNIICGQVPSLMGYSSKLNTRQSTYKVIIATLKHLPDTKLDAVFGLIPLFILYTWKWWCNNMGPKLSERHFGRTKPRLNFYLQKFYFYAQACRNAIVIIVFTCISWSITRGKTKAERKIKILGTVPSGLKDVGVFELRDDLMSKIAPELPASVIVLLLEHISIAKSFGRVNDYKIVPDQELIAIGVTNLLGTFFMAYPATGSFSRSALKAKCNVKTPFSGVISGACVLLALYCLTSAFFFIPSATLSAVIIHAVSDLIASYHTTWNFWKMNPLDCLCFIVTVFITVFSSIENGIYFAMCWSAALLILKVTFPAGKFLGYIQIAEVVNGNIVNDPSITVSEPVSENEEDPEVNKKSSTFNKFKGKMFSSSGKTAPTKEFNSDEYKKNLYETMNESETNDSTSKLNYYTKWVPFDHAYTKELNPDCNIIAPPPGVIVYRLTDSYTYLNCSRHFDIIFDEVKKQTKRGKLIQHSKKTDRLWNDPGPWEAPTFHKALIKKGKQIFSRNKSGNGEDTTEVDIDANVSLDNNTIVDERPLLKIICLDFSQVSQVDATALQSLVDLRKAINKYADRQVEFHFAGITSPWVKRGLENMKFGIVNEEFSDESIITGHTSYHLARSQEKSDDSSNLDDSFEDLESRKTYQINVATGTNLPFFHIDIPDFSKWNI</sequence>
<evidence type="ECO:0000256" key="5">
    <source>
        <dbReference type="SAM" id="Phobius"/>
    </source>
</evidence>
<feature type="transmembrane region" description="Helical" evidence="5">
    <location>
        <begin position="154"/>
        <end position="175"/>
    </location>
</feature>
<reference evidence="7 8" key="1">
    <citation type="submission" date="2020-11" db="EMBL/GenBank/DDBJ databases">
        <title>Kefir isolates.</title>
        <authorList>
            <person name="Marcisauskas S."/>
            <person name="Kim Y."/>
            <person name="Blasche S."/>
        </authorList>
    </citation>
    <scope>NUCLEOTIDE SEQUENCE [LARGE SCALE GENOMIC DNA]</scope>
    <source>
        <strain evidence="7 8">OG2</strain>
    </source>
</reference>
<dbReference type="PROSITE" id="PS50801">
    <property type="entry name" value="STAS"/>
    <property type="match status" value="1"/>
</dbReference>
<evidence type="ECO:0000256" key="3">
    <source>
        <dbReference type="ARBA" id="ARBA00022989"/>
    </source>
</evidence>
<dbReference type="PROSITE" id="PS01130">
    <property type="entry name" value="SLC26A"/>
    <property type="match status" value="1"/>
</dbReference>
<evidence type="ECO:0000313" key="8">
    <source>
        <dbReference type="Proteomes" id="UP000750334"/>
    </source>
</evidence>
<dbReference type="SUPFAM" id="SSF52091">
    <property type="entry name" value="SpoIIaa-like"/>
    <property type="match status" value="1"/>
</dbReference>
<evidence type="ECO:0000259" key="6">
    <source>
        <dbReference type="PROSITE" id="PS50801"/>
    </source>
</evidence>
<dbReference type="InterPro" id="IPR002645">
    <property type="entry name" value="STAS_dom"/>
</dbReference>
<dbReference type="InterPro" id="IPR001902">
    <property type="entry name" value="SLC26A/SulP_fam"/>
</dbReference>
<organism evidence="7 8">
    <name type="scientific">Maudiozyma exigua</name>
    <name type="common">Yeast</name>
    <name type="synonym">Kazachstania exigua</name>
    <dbReference type="NCBI Taxonomy" id="34358"/>
    <lineage>
        <taxon>Eukaryota</taxon>
        <taxon>Fungi</taxon>
        <taxon>Dikarya</taxon>
        <taxon>Ascomycota</taxon>
        <taxon>Saccharomycotina</taxon>
        <taxon>Saccharomycetes</taxon>
        <taxon>Saccharomycetales</taxon>
        <taxon>Saccharomycetaceae</taxon>
        <taxon>Maudiozyma</taxon>
    </lineage>
</organism>
<dbReference type="Pfam" id="PF00916">
    <property type="entry name" value="Sulfate_transp"/>
    <property type="match status" value="1"/>
</dbReference>
<gene>
    <name evidence="7" type="ORF">C6P45_004395</name>
</gene>
<comment type="subcellular location">
    <subcellularLocation>
        <location evidence="1">Membrane</location>
        <topology evidence="1">Multi-pass membrane protein</topology>
    </subcellularLocation>
</comment>
<keyword evidence="8" id="KW-1185">Reference proteome</keyword>
<feature type="transmembrane region" description="Helical" evidence="5">
    <location>
        <begin position="553"/>
        <end position="570"/>
    </location>
</feature>
<dbReference type="InterPro" id="IPR011547">
    <property type="entry name" value="SLC26A/SulP_dom"/>
</dbReference>
<dbReference type="OrthoDB" id="288203at2759"/>
<dbReference type="PANTHER" id="PTHR11814">
    <property type="entry name" value="SULFATE TRANSPORTER"/>
    <property type="match status" value="1"/>
</dbReference>
<dbReference type="InterPro" id="IPR036513">
    <property type="entry name" value="STAS_dom_sf"/>
</dbReference>
<feature type="transmembrane region" description="Helical" evidence="5">
    <location>
        <begin position="494"/>
        <end position="514"/>
    </location>
</feature>
<accession>A0A9P7BAE7</accession>
<evidence type="ECO:0000256" key="1">
    <source>
        <dbReference type="ARBA" id="ARBA00004141"/>
    </source>
</evidence>
<keyword evidence="3 5" id="KW-1133">Transmembrane helix</keyword>
<dbReference type="CDD" id="cd07042">
    <property type="entry name" value="STAS_SulP_like_sulfate_transporter"/>
    <property type="match status" value="1"/>
</dbReference>
<evidence type="ECO:0000313" key="7">
    <source>
        <dbReference type="EMBL" id="KAG0668727.1"/>
    </source>
</evidence>
<evidence type="ECO:0000256" key="2">
    <source>
        <dbReference type="ARBA" id="ARBA00022692"/>
    </source>
</evidence>
<keyword evidence="2 5" id="KW-0812">Transmembrane</keyword>
<evidence type="ECO:0000256" key="4">
    <source>
        <dbReference type="ARBA" id="ARBA00023136"/>
    </source>
</evidence>
<proteinExistence type="predicted"/>
<dbReference type="GO" id="GO:0008271">
    <property type="term" value="F:secondary active sulfate transmembrane transporter activity"/>
    <property type="evidence" value="ECO:0007669"/>
    <property type="project" value="InterPro"/>
</dbReference>